<name>A0ACB8TC11_9AGAM</name>
<proteinExistence type="predicted"/>
<dbReference type="Proteomes" id="UP000814140">
    <property type="component" value="Unassembled WGS sequence"/>
</dbReference>
<comment type="caution">
    <text evidence="1">The sequence shown here is derived from an EMBL/GenBank/DDBJ whole genome shotgun (WGS) entry which is preliminary data.</text>
</comment>
<sequence>MLTPDPPSDVPSRSSTPGSPSRSLYDATTAIDDLTRSLANFSRVATPEPVNASGCCCAAEDCEYTKAWLAVKSKLESRLVLSAVEVGQALLQRHEAYVRRVQLQVRNPSEAEADTGVLEDSTRTRQELEARVAELVRENAVLEKRFNQSLVNNEVAESSNKALTTELQEVRAVFSRMTAENARSAGWELRLRQALQERDDFRQERDNESQRARIAEARLVALGDKCSNLRSQVRRLQEDLEQQRINRSELSEEILRDARARLQELQHSQFEHPTLAQHDEVTKILESLVADREMLKQSNAELQVLLSESRENLHALQEEAEEHRASTGLPLDAETLFARRSRKLRSPSPAMSYGTAPGPLSPISSIFHPQTGRRSASTEPPHRGFEPLTPETTRRPLSPTDSLHRSELRYTPLTASFGHRTPVDASFDHDDSVQAAEPGLSPEKPRGAKSLYLLSRSRGVQTDPWPGLLSPHGYSDMTSLSISPNEGRSESSSLVDNPSTLGSLLDRVVHLFNRIAQADALTLTTRLKRQNIVGADVSHLSRNTINSILSEVANLRLLFRGALEDEKFSTACTRKDMRTLLKLFRDVFQELGTVRATLNDIVLDPSLAPKVREMAFNPSKEEAAQAERNTAGASTTASGWMAPLSKLFGSAVGDMKRAVSPSPLGVPGNRGRPAARPIPRAVPKLGPATSASSATVNVEFTGTGAGRAVIHAAAEPLTASTSRDNVAAPVPSRNVSQNLMGIFAGAPRAETGDAWIVIPKAVNALRPQPSTSQLRRATATLGRSAGRNVTDGTIDKGLSQNVDAVIDVQASAEERGFDSALRERTLRPRGLSDSSIRTTFLKHAEEPGSPISEAGRFDHLSRQSVLHALSQKVQGLRIAAGNTISGTASPEQAASPPAGTTAFAPQDTAPPDKPAPRARSPLSGLLPELASWATAGNALDLQESDDYVGSLRQGPAFRPPWDQGGRGAERYEVDRGI</sequence>
<reference evidence="1" key="1">
    <citation type="submission" date="2021-03" db="EMBL/GenBank/DDBJ databases">
        <authorList>
            <consortium name="DOE Joint Genome Institute"/>
            <person name="Ahrendt S."/>
            <person name="Looney B.P."/>
            <person name="Miyauchi S."/>
            <person name="Morin E."/>
            <person name="Drula E."/>
            <person name="Courty P.E."/>
            <person name="Chicoki N."/>
            <person name="Fauchery L."/>
            <person name="Kohler A."/>
            <person name="Kuo A."/>
            <person name="Labutti K."/>
            <person name="Pangilinan J."/>
            <person name="Lipzen A."/>
            <person name="Riley R."/>
            <person name="Andreopoulos W."/>
            <person name="He G."/>
            <person name="Johnson J."/>
            <person name="Barry K.W."/>
            <person name="Grigoriev I.V."/>
            <person name="Nagy L."/>
            <person name="Hibbett D."/>
            <person name="Henrissat B."/>
            <person name="Matheny P.B."/>
            <person name="Labbe J."/>
            <person name="Martin F."/>
        </authorList>
    </citation>
    <scope>NUCLEOTIDE SEQUENCE</scope>
    <source>
        <strain evidence="1">HHB10654</strain>
    </source>
</reference>
<gene>
    <name evidence="1" type="ORF">BV25DRAFT_1797971</name>
</gene>
<reference evidence="1" key="2">
    <citation type="journal article" date="2022" name="New Phytol.">
        <title>Evolutionary transition to the ectomycorrhizal habit in the genomes of a hyperdiverse lineage of mushroom-forming fungi.</title>
        <authorList>
            <person name="Looney B."/>
            <person name="Miyauchi S."/>
            <person name="Morin E."/>
            <person name="Drula E."/>
            <person name="Courty P.E."/>
            <person name="Kohler A."/>
            <person name="Kuo A."/>
            <person name="LaButti K."/>
            <person name="Pangilinan J."/>
            <person name="Lipzen A."/>
            <person name="Riley R."/>
            <person name="Andreopoulos W."/>
            <person name="He G."/>
            <person name="Johnson J."/>
            <person name="Nolan M."/>
            <person name="Tritt A."/>
            <person name="Barry K.W."/>
            <person name="Grigoriev I.V."/>
            <person name="Nagy L.G."/>
            <person name="Hibbett D."/>
            <person name="Henrissat B."/>
            <person name="Matheny P.B."/>
            <person name="Labbe J."/>
            <person name="Martin F.M."/>
        </authorList>
    </citation>
    <scope>NUCLEOTIDE SEQUENCE</scope>
    <source>
        <strain evidence="1">HHB10654</strain>
    </source>
</reference>
<dbReference type="EMBL" id="MU277194">
    <property type="protein sequence ID" value="KAI0065860.1"/>
    <property type="molecule type" value="Genomic_DNA"/>
</dbReference>
<evidence type="ECO:0000313" key="2">
    <source>
        <dbReference type="Proteomes" id="UP000814140"/>
    </source>
</evidence>
<organism evidence="1 2">
    <name type="scientific">Artomyces pyxidatus</name>
    <dbReference type="NCBI Taxonomy" id="48021"/>
    <lineage>
        <taxon>Eukaryota</taxon>
        <taxon>Fungi</taxon>
        <taxon>Dikarya</taxon>
        <taxon>Basidiomycota</taxon>
        <taxon>Agaricomycotina</taxon>
        <taxon>Agaricomycetes</taxon>
        <taxon>Russulales</taxon>
        <taxon>Auriscalpiaceae</taxon>
        <taxon>Artomyces</taxon>
    </lineage>
</organism>
<evidence type="ECO:0000313" key="1">
    <source>
        <dbReference type="EMBL" id="KAI0065860.1"/>
    </source>
</evidence>
<protein>
    <submittedName>
        <fullName evidence="1">Uncharacterized protein</fullName>
    </submittedName>
</protein>
<accession>A0ACB8TC11</accession>
<keyword evidence="2" id="KW-1185">Reference proteome</keyword>